<keyword evidence="2" id="KW-1185">Reference proteome</keyword>
<name>A0A927CZZ0_9BACI</name>
<protein>
    <submittedName>
        <fullName evidence="1">Uncharacterized protein</fullName>
    </submittedName>
</protein>
<dbReference type="Proteomes" id="UP000602076">
    <property type="component" value="Unassembled WGS sequence"/>
</dbReference>
<proteinExistence type="predicted"/>
<sequence>MTVIHTLIQAIEGEKLPALLLDDLVFEENCRSIAEKVNGKTIRIATKSMRSVELLKQIENSHQAYHGLCAIQRVRQYF</sequence>
<reference evidence="1" key="1">
    <citation type="submission" date="2020-09" db="EMBL/GenBank/DDBJ databases">
        <title>Bacillus faecalis sp. nov., a moderately halophilic bacterium isolated from cow faeces.</title>
        <authorList>
            <person name="Jiang L."/>
            <person name="Lee J."/>
        </authorList>
    </citation>
    <scope>NUCLEOTIDE SEQUENCE</scope>
    <source>
        <strain evidence="1">AGMB 02131</strain>
    </source>
</reference>
<gene>
    <name evidence="1" type="ORF">IEO70_08875</name>
</gene>
<evidence type="ECO:0000313" key="2">
    <source>
        <dbReference type="Proteomes" id="UP000602076"/>
    </source>
</evidence>
<dbReference type="EMBL" id="JACXSI010000018">
    <property type="protein sequence ID" value="MBD3108479.1"/>
    <property type="molecule type" value="Genomic_DNA"/>
</dbReference>
<organism evidence="1 2">
    <name type="scientific">Peribacillus faecalis</name>
    <dbReference type="NCBI Taxonomy" id="2772559"/>
    <lineage>
        <taxon>Bacteria</taxon>
        <taxon>Bacillati</taxon>
        <taxon>Bacillota</taxon>
        <taxon>Bacilli</taxon>
        <taxon>Bacillales</taxon>
        <taxon>Bacillaceae</taxon>
        <taxon>Peribacillus</taxon>
    </lineage>
</organism>
<comment type="caution">
    <text evidence="1">The sequence shown here is derived from an EMBL/GenBank/DDBJ whole genome shotgun (WGS) entry which is preliminary data.</text>
</comment>
<evidence type="ECO:0000313" key="1">
    <source>
        <dbReference type="EMBL" id="MBD3108479.1"/>
    </source>
</evidence>
<accession>A0A927CZZ0</accession>
<dbReference type="RefSeq" id="WP_190998018.1">
    <property type="nucleotide sequence ID" value="NZ_JACXSI010000018.1"/>
</dbReference>
<dbReference type="AlphaFoldDB" id="A0A927CZZ0"/>